<dbReference type="PANTHER" id="PTHR33048:SF47">
    <property type="entry name" value="INTEGRAL MEMBRANE PROTEIN-RELATED"/>
    <property type="match status" value="1"/>
</dbReference>
<dbReference type="OrthoDB" id="5372266at2759"/>
<feature type="region of interest" description="Disordered" evidence="6">
    <location>
        <begin position="260"/>
        <end position="299"/>
    </location>
</feature>
<sequence>MIMWSIKAGFITYYYDLRRHFSKRLKLFLLLVAIYTAMTFLAIIVSTFTWCRPLSRNWNPDNFCTGQNDFVFTTFTTVCHITSDILLLTLSFSIIRSLQLGKAERYALSFILLLGATTLVAASLQYAVTTQIIVKIKDETMAVSETVADAIEKQYLSGVVESVIAIITVSLPSLRALLRRLVFGRGGSRRTSARTGGFVSGNRYGSDGTDGDRSVGTIKERVMTIGGSGVKSPSRHHYVRSTSQVEELGKKDLPFGSGLLLPGDLTPSPVSFDSRVPPRPTRKDDRDSLGFGRVGSLGSDTMELRSMGEVPKYWPEPDEMPGRIASPASSIGRMSGRGFSRPGTAGSATTRLGSGHVGSPQSYVFPMGVSDERSEFGYAYEVTGGLNSPTRSRR</sequence>
<evidence type="ECO:0000256" key="7">
    <source>
        <dbReference type="SAM" id="Phobius"/>
    </source>
</evidence>
<evidence type="ECO:0000313" key="10">
    <source>
        <dbReference type="Proteomes" id="UP000275078"/>
    </source>
</evidence>
<comment type="similarity">
    <text evidence="5">Belongs to the SAT4 family.</text>
</comment>
<dbReference type="AlphaFoldDB" id="A0A3N4I8N2"/>
<feature type="transmembrane region" description="Helical" evidence="7">
    <location>
        <begin position="70"/>
        <end position="95"/>
    </location>
</feature>
<evidence type="ECO:0000256" key="6">
    <source>
        <dbReference type="SAM" id="MobiDB-lite"/>
    </source>
</evidence>
<gene>
    <name evidence="9" type="ORF">BJ508DRAFT_414094</name>
</gene>
<feature type="transmembrane region" description="Helical" evidence="7">
    <location>
        <begin position="107"/>
        <end position="128"/>
    </location>
</feature>
<dbReference type="InterPro" id="IPR049326">
    <property type="entry name" value="Rhodopsin_dom_fungi"/>
</dbReference>
<organism evidence="9 10">
    <name type="scientific">Ascobolus immersus RN42</name>
    <dbReference type="NCBI Taxonomy" id="1160509"/>
    <lineage>
        <taxon>Eukaryota</taxon>
        <taxon>Fungi</taxon>
        <taxon>Dikarya</taxon>
        <taxon>Ascomycota</taxon>
        <taxon>Pezizomycotina</taxon>
        <taxon>Pezizomycetes</taxon>
        <taxon>Pezizales</taxon>
        <taxon>Ascobolaceae</taxon>
        <taxon>Ascobolus</taxon>
    </lineage>
</organism>
<name>A0A3N4I8N2_ASCIM</name>
<dbReference type="PANTHER" id="PTHR33048">
    <property type="entry name" value="PTH11-LIKE INTEGRAL MEMBRANE PROTEIN (AFU_ORTHOLOGUE AFUA_5G11245)"/>
    <property type="match status" value="1"/>
</dbReference>
<feature type="region of interest" description="Disordered" evidence="6">
    <location>
        <begin position="335"/>
        <end position="359"/>
    </location>
</feature>
<dbReference type="STRING" id="1160509.A0A3N4I8N2"/>
<keyword evidence="3 7" id="KW-1133">Transmembrane helix</keyword>
<evidence type="ECO:0000256" key="4">
    <source>
        <dbReference type="ARBA" id="ARBA00023136"/>
    </source>
</evidence>
<dbReference type="InterPro" id="IPR052337">
    <property type="entry name" value="SAT4-like"/>
</dbReference>
<comment type="subcellular location">
    <subcellularLocation>
        <location evidence="1">Membrane</location>
        <topology evidence="1">Multi-pass membrane protein</topology>
    </subcellularLocation>
</comment>
<evidence type="ECO:0000259" key="8">
    <source>
        <dbReference type="Pfam" id="PF20684"/>
    </source>
</evidence>
<evidence type="ECO:0000256" key="3">
    <source>
        <dbReference type="ARBA" id="ARBA00022989"/>
    </source>
</evidence>
<keyword evidence="2 7" id="KW-0812">Transmembrane</keyword>
<evidence type="ECO:0000256" key="5">
    <source>
        <dbReference type="ARBA" id="ARBA00038359"/>
    </source>
</evidence>
<feature type="transmembrane region" description="Helical" evidence="7">
    <location>
        <begin position="27"/>
        <end position="50"/>
    </location>
</feature>
<feature type="domain" description="Rhodopsin" evidence="8">
    <location>
        <begin position="6"/>
        <end position="180"/>
    </location>
</feature>
<evidence type="ECO:0000313" key="9">
    <source>
        <dbReference type="EMBL" id="RPA82443.1"/>
    </source>
</evidence>
<dbReference type="Pfam" id="PF20684">
    <property type="entry name" value="Fung_rhodopsin"/>
    <property type="match status" value="1"/>
</dbReference>
<dbReference type="EMBL" id="ML119671">
    <property type="protein sequence ID" value="RPA82443.1"/>
    <property type="molecule type" value="Genomic_DNA"/>
</dbReference>
<evidence type="ECO:0000256" key="2">
    <source>
        <dbReference type="ARBA" id="ARBA00022692"/>
    </source>
</evidence>
<dbReference type="GO" id="GO:0016020">
    <property type="term" value="C:membrane"/>
    <property type="evidence" value="ECO:0007669"/>
    <property type="project" value="UniProtKB-SubCell"/>
</dbReference>
<evidence type="ECO:0000256" key="1">
    <source>
        <dbReference type="ARBA" id="ARBA00004141"/>
    </source>
</evidence>
<protein>
    <recommendedName>
        <fullName evidence="8">Rhodopsin domain-containing protein</fullName>
    </recommendedName>
</protein>
<keyword evidence="10" id="KW-1185">Reference proteome</keyword>
<reference evidence="9 10" key="1">
    <citation type="journal article" date="2018" name="Nat. Ecol. Evol.">
        <title>Pezizomycetes genomes reveal the molecular basis of ectomycorrhizal truffle lifestyle.</title>
        <authorList>
            <person name="Murat C."/>
            <person name="Payen T."/>
            <person name="Noel B."/>
            <person name="Kuo A."/>
            <person name="Morin E."/>
            <person name="Chen J."/>
            <person name="Kohler A."/>
            <person name="Krizsan K."/>
            <person name="Balestrini R."/>
            <person name="Da Silva C."/>
            <person name="Montanini B."/>
            <person name="Hainaut M."/>
            <person name="Levati E."/>
            <person name="Barry K.W."/>
            <person name="Belfiori B."/>
            <person name="Cichocki N."/>
            <person name="Clum A."/>
            <person name="Dockter R.B."/>
            <person name="Fauchery L."/>
            <person name="Guy J."/>
            <person name="Iotti M."/>
            <person name="Le Tacon F."/>
            <person name="Lindquist E.A."/>
            <person name="Lipzen A."/>
            <person name="Malagnac F."/>
            <person name="Mello A."/>
            <person name="Molinier V."/>
            <person name="Miyauchi S."/>
            <person name="Poulain J."/>
            <person name="Riccioni C."/>
            <person name="Rubini A."/>
            <person name="Sitrit Y."/>
            <person name="Splivallo R."/>
            <person name="Traeger S."/>
            <person name="Wang M."/>
            <person name="Zifcakova L."/>
            <person name="Wipf D."/>
            <person name="Zambonelli A."/>
            <person name="Paolocci F."/>
            <person name="Nowrousian M."/>
            <person name="Ottonello S."/>
            <person name="Baldrian P."/>
            <person name="Spatafora J.W."/>
            <person name="Henrissat B."/>
            <person name="Nagy L.G."/>
            <person name="Aury J.M."/>
            <person name="Wincker P."/>
            <person name="Grigoriev I.V."/>
            <person name="Bonfante P."/>
            <person name="Martin F.M."/>
        </authorList>
    </citation>
    <scope>NUCLEOTIDE SEQUENCE [LARGE SCALE GENOMIC DNA]</scope>
    <source>
        <strain evidence="9 10">RN42</strain>
    </source>
</reference>
<feature type="region of interest" description="Disordered" evidence="6">
    <location>
        <begin position="194"/>
        <end position="213"/>
    </location>
</feature>
<proteinExistence type="inferred from homology"/>
<keyword evidence="4 7" id="KW-0472">Membrane</keyword>
<accession>A0A3N4I8N2</accession>
<dbReference type="Proteomes" id="UP000275078">
    <property type="component" value="Unassembled WGS sequence"/>
</dbReference>